<feature type="compositionally biased region" description="Basic and acidic residues" evidence="3">
    <location>
        <begin position="782"/>
        <end position="804"/>
    </location>
</feature>
<dbReference type="Gene3D" id="3.40.50.2300">
    <property type="match status" value="1"/>
</dbReference>
<sequence>MIDLDQSDNIDSFKSSVLWPSPELALTFFQWCLGCYSAYVTGSTYVIARPLRVQRTSARFFEEIVVKMAQPGDAMNKREAAEALDSLLLMDEVWDESDIGSAKDWPESLQSMAPFIFTLSHPAAIFWGDKLVMIYNEAWEATAHNSMKQGKPPNDAFSEDTTKALREYCQGRIPRAIAPSELSDHHPKGSEPCPIVCSPIHEGEKASGVLVQIFSKTHSKPGTGQGKAVSKKDGSRKQSSGENMEKYVDHEETALDRQPFFQKFAEMLPTGLAILNHKADPLFVNGQFYNLTAHRGPDHSFRMWPETIHPDDYERVMSEYHTAFESQTELETEFRAFGENQWRLFLMRPLGKNNLQQFTLRQFGGYICALIDVSDMKNAELAQTRVAKEAKERKQQQERFIDMISHEIRNPLSAVLHCAEDILDAVQDGEAKSDNIAVDDIVEAVHTIQLCKNLVDDVLSFSKLDASMLSLAPRATKPKTQMADTLKIFQPELRKQKVEFGYTVKPEYDNCNVDWVMADLVRISQVIVNLMTNAIKFTTRSTRKKKINIEVAASLERPTSYPPDVVFFKTDELGLKTDATGNPEWGDGEPLYIMVAVKDTGIGISEKNQSKLFERFQQATPKTGQMYGGSGLGLNISRKMCQLHGGEIGVSSVEGEGSTFGFFFRVRRGGEPEDAEKLEPKELSERLKKNTRMDTEEVEEDKVPDDLKNISKDNTGTNDDDPPKDRWQHTADMADQMSEKHKDCKSAGDQGEKSHSRAQDDESQRRQKRPANAGRSSQRPDPTFEERKSAPSENKDSKDIESGKHDKKKSVDISNTESDSKPTILFVEDNLINQKLLKKKIEAKGYQVTTAENGKEALDIITARSSAQQPPFDCVLMDQEMPVMDGQTASREIRKFEGDNDLPNVNIIGVTANVREEQQTAMTDAGMNDVIAKPFKMEDLLEKVRRGSK</sequence>
<feature type="modified residue" description="4-aspartylphosphate" evidence="2">
    <location>
        <position position="878"/>
    </location>
</feature>
<dbReference type="GO" id="GO:0000155">
    <property type="term" value="F:phosphorelay sensor kinase activity"/>
    <property type="evidence" value="ECO:0007669"/>
    <property type="project" value="InterPro"/>
</dbReference>
<dbReference type="Pfam" id="PF00512">
    <property type="entry name" value="HisKA"/>
    <property type="match status" value="1"/>
</dbReference>
<name>A0A4S8S451_AURPU</name>
<evidence type="ECO:0000313" key="7">
    <source>
        <dbReference type="Proteomes" id="UP000304951"/>
    </source>
</evidence>
<evidence type="ECO:0000256" key="3">
    <source>
        <dbReference type="SAM" id="MobiDB-lite"/>
    </source>
</evidence>
<dbReference type="InterPro" id="IPR003594">
    <property type="entry name" value="HATPase_dom"/>
</dbReference>
<feature type="region of interest" description="Disordered" evidence="3">
    <location>
        <begin position="217"/>
        <end position="244"/>
    </location>
</feature>
<evidence type="ECO:0000256" key="2">
    <source>
        <dbReference type="PROSITE-ProRule" id="PRU00169"/>
    </source>
</evidence>
<reference evidence="6 7" key="1">
    <citation type="submission" date="2018-10" db="EMBL/GenBank/DDBJ databases">
        <title>Fifty Aureobasidium pullulans genomes reveal a recombining polyextremotolerant generalist.</title>
        <authorList>
            <person name="Gostincar C."/>
            <person name="Turk M."/>
            <person name="Zajc J."/>
            <person name="Gunde-Cimerman N."/>
        </authorList>
    </citation>
    <scope>NUCLEOTIDE SEQUENCE [LARGE SCALE GENOMIC DNA]</scope>
    <source>
        <strain evidence="6 7">EXF-11900</strain>
    </source>
</reference>
<dbReference type="Proteomes" id="UP000304951">
    <property type="component" value="Unassembled WGS sequence"/>
</dbReference>
<dbReference type="AlphaFoldDB" id="A0A4S8S451"/>
<dbReference type="Gene3D" id="1.10.287.130">
    <property type="match status" value="1"/>
</dbReference>
<dbReference type="PROSITE" id="PS50110">
    <property type="entry name" value="RESPONSE_REGULATORY"/>
    <property type="match status" value="1"/>
</dbReference>
<evidence type="ECO:0000313" key="6">
    <source>
        <dbReference type="EMBL" id="THV64896.1"/>
    </source>
</evidence>
<dbReference type="PANTHER" id="PTHR43719:SF60">
    <property type="entry name" value="HISTIDINE KINASE G2"/>
    <property type="match status" value="1"/>
</dbReference>
<dbReference type="EMBL" id="QZAF01000752">
    <property type="protein sequence ID" value="THV64896.1"/>
    <property type="molecule type" value="Genomic_DNA"/>
</dbReference>
<evidence type="ECO:0000256" key="1">
    <source>
        <dbReference type="ARBA" id="ARBA00022553"/>
    </source>
</evidence>
<dbReference type="InterPro" id="IPR050956">
    <property type="entry name" value="2C_system_His_kinase"/>
</dbReference>
<feature type="compositionally biased region" description="Basic and acidic residues" evidence="3">
    <location>
        <begin position="737"/>
        <end position="765"/>
    </location>
</feature>
<feature type="domain" description="Response regulatory" evidence="5">
    <location>
        <begin position="823"/>
        <end position="948"/>
    </location>
</feature>
<dbReference type="CDD" id="cd16922">
    <property type="entry name" value="HATPase_EvgS-ArcB-TorS-like"/>
    <property type="match status" value="1"/>
</dbReference>
<gene>
    <name evidence="6" type="ORF">D6D28_09534</name>
</gene>
<feature type="compositionally biased region" description="Basic and acidic residues" evidence="3">
    <location>
        <begin position="671"/>
        <end position="695"/>
    </location>
</feature>
<dbReference type="InterPro" id="IPR005467">
    <property type="entry name" value="His_kinase_dom"/>
</dbReference>
<dbReference type="InterPro" id="IPR036097">
    <property type="entry name" value="HisK_dim/P_sf"/>
</dbReference>
<proteinExistence type="predicted"/>
<dbReference type="PRINTS" id="PR00344">
    <property type="entry name" value="BCTRLSENSOR"/>
</dbReference>
<evidence type="ECO:0000259" key="4">
    <source>
        <dbReference type="PROSITE" id="PS50109"/>
    </source>
</evidence>
<keyword evidence="1 2" id="KW-0597">Phosphoprotein</keyword>
<dbReference type="InterPro" id="IPR011006">
    <property type="entry name" value="CheY-like_superfamily"/>
</dbReference>
<dbReference type="PANTHER" id="PTHR43719">
    <property type="entry name" value="TWO-COMPONENT HISTIDINE KINASE"/>
    <property type="match status" value="1"/>
</dbReference>
<evidence type="ECO:0008006" key="8">
    <source>
        <dbReference type="Google" id="ProtNLM"/>
    </source>
</evidence>
<feature type="region of interest" description="Disordered" evidence="3">
    <location>
        <begin position="671"/>
        <end position="824"/>
    </location>
</feature>
<dbReference type="Gene3D" id="3.30.450.20">
    <property type="entry name" value="PAS domain"/>
    <property type="match status" value="1"/>
</dbReference>
<feature type="domain" description="Histidine kinase" evidence="4">
    <location>
        <begin position="403"/>
        <end position="668"/>
    </location>
</feature>
<comment type="caution">
    <text evidence="6">The sequence shown here is derived from an EMBL/GenBank/DDBJ whole genome shotgun (WGS) entry which is preliminary data.</text>
</comment>
<dbReference type="Pfam" id="PF00072">
    <property type="entry name" value="Response_reg"/>
    <property type="match status" value="1"/>
</dbReference>
<dbReference type="CDD" id="cd17546">
    <property type="entry name" value="REC_hyHK_CKI1_RcsC-like"/>
    <property type="match status" value="1"/>
</dbReference>
<dbReference type="Pfam" id="PF02518">
    <property type="entry name" value="HATPase_c"/>
    <property type="match status" value="1"/>
</dbReference>
<dbReference type="SUPFAM" id="SSF55874">
    <property type="entry name" value="ATPase domain of HSP90 chaperone/DNA topoisomerase II/histidine kinase"/>
    <property type="match status" value="1"/>
</dbReference>
<dbReference type="InterPro" id="IPR004358">
    <property type="entry name" value="Sig_transdc_His_kin-like_C"/>
</dbReference>
<dbReference type="CDD" id="cd00082">
    <property type="entry name" value="HisKA"/>
    <property type="match status" value="1"/>
</dbReference>
<dbReference type="SMART" id="SM00388">
    <property type="entry name" value="HisKA"/>
    <property type="match status" value="1"/>
</dbReference>
<dbReference type="InterPro" id="IPR035965">
    <property type="entry name" value="PAS-like_dom_sf"/>
</dbReference>
<protein>
    <recommendedName>
        <fullName evidence="8">Histidine kinase HHK12p</fullName>
    </recommendedName>
</protein>
<organism evidence="6 7">
    <name type="scientific">Aureobasidium pullulans</name>
    <name type="common">Black yeast</name>
    <name type="synonym">Pullularia pullulans</name>
    <dbReference type="NCBI Taxonomy" id="5580"/>
    <lineage>
        <taxon>Eukaryota</taxon>
        <taxon>Fungi</taxon>
        <taxon>Dikarya</taxon>
        <taxon>Ascomycota</taxon>
        <taxon>Pezizomycotina</taxon>
        <taxon>Dothideomycetes</taxon>
        <taxon>Dothideomycetidae</taxon>
        <taxon>Dothideales</taxon>
        <taxon>Saccotheciaceae</taxon>
        <taxon>Aureobasidium</taxon>
    </lineage>
</organism>
<dbReference type="SMART" id="SM00387">
    <property type="entry name" value="HATPase_c"/>
    <property type="match status" value="1"/>
</dbReference>
<dbReference type="PROSITE" id="PS50109">
    <property type="entry name" value="HIS_KIN"/>
    <property type="match status" value="1"/>
</dbReference>
<dbReference type="SUPFAM" id="SSF52172">
    <property type="entry name" value="CheY-like"/>
    <property type="match status" value="1"/>
</dbReference>
<dbReference type="InterPro" id="IPR036890">
    <property type="entry name" value="HATPase_C_sf"/>
</dbReference>
<evidence type="ECO:0000259" key="5">
    <source>
        <dbReference type="PROSITE" id="PS50110"/>
    </source>
</evidence>
<accession>A0A4S8S451</accession>
<dbReference type="InterPro" id="IPR003661">
    <property type="entry name" value="HisK_dim/P_dom"/>
</dbReference>
<dbReference type="SUPFAM" id="SSF55785">
    <property type="entry name" value="PYP-like sensor domain (PAS domain)"/>
    <property type="match status" value="1"/>
</dbReference>
<dbReference type="Gene3D" id="3.30.565.10">
    <property type="entry name" value="Histidine kinase-like ATPase, C-terminal domain"/>
    <property type="match status" value="1"/>
</dbReference>
<dbReference type="SMART" id="SM00448">
    <property type="entry name" value="REC"/>
    <property type="match status" value="1"/>
</dbReference>
<dbReference type="SUPFAM" id="SSF47384">
    <property type="entry name" value="Homodimeric domain of signal transducing histidine kinase"/>
    <property type="match status" value="1"/>
</dbReference>
<dbReference type="InterPro" id="IPR001789">
    <property type="entry name" value="Sig_transdc_resp-reg_receiver"/>
</dbReference>